<dbReference type="InterPro" id="IPR038973">
    <property type="entry name" value="MutL/Mlh/Pms-like"/>
</dbReference>
<keyword evidence="5" id="KW-1185">Reference proteome</keyword>
<dbReference type="Gene3D" id="3.30.1370.100">
    <property type="entry name" value="MutL, C-terminal domain, regulatory subdomain"/>
    <property type="match status" value="1"/>
</dbReference>
<dbReference type="AlphaFoldDB" id="A0AAV9UPC6"/>
<dbReference type="InterPro" id="IPR014790">
    <property type="entry name" value="MutL_C"/>
</dbReference>
<feature type="domain" description="MutL C-terminal dimerisation" evidence="3">
    <location>
        <begin position="562"/>
        <end position="727"/>
    </location>
</feature>
<protein>
    <submittedName>
        <fullName evidence="4">DNA mismatch repair protein</fullName>
    </submittedName>
</protein>
<evidence type="ECO:0000313" key="4">
    <source>
        <dbReference type="EMBL" id="KAK6346059.1"/>
    </source>
</evidence>
<dbReference type="Pfam" id="PF13589">
    <property type="entry name" value="HATPase_c_3"/>
    <property type="match status" value="1"/>
</dbReference>
<feature type="region of interest" description="Disordered" evidence="2">
    <location>
        <begin position="430"/>
        <end position="459"/>
    </location>
</feature>
<dbReference type="SUPFAM" id="SSF118116">
    <property type="entry name" value="DNA mismatch repair protein MutL"/>
    <property type="match status" value="1"/>
</dbReference>
<reference evidence="4 5" key="1">
    <citation type="submission" date="2019-10" db="EMBL/GenBank/DDBJ databases">
        <authorList>
            <person name="Palmer J.M."/>
        </authorList>
    </citation>
    <scope>NUCLEOTIDE SEQUENCE [LARGE SCALE GENOMIC DNA]</scope>
    <source>
        <strain evidence="4 5">TWF730</strain>
    </source>
</reference>
<dbReference type="GO" id="GO:0016887">
    <property type="term" value="F:ATP hydrolysis activity"/>
    <property type="evidence" value="ECO:0007669"/>
    <property type="project" value="InterPro"/>
</dbReference>
<dbReference type="GO" id="GO:0006298">
    <property type="term" value="P:mismatch repair"/>
    <property type="evidence" value="ECO:0007669"/>
    <property type="project" value="InterPro"/>
</dbReference>
<dbReference type="GO" id="GO:0005524">
    <property type="term" value="F:ATP binding"/>
    <property type="evidence" value="ECO:0007669"/>
    <property type="project" value="InterPro"/>
</dbReference>
<dbReference type="InterPro" id="IPR037198">
    <property type="entry name" value="MutL_C_sf"/>
</dbReference>
<evidence type="ECO:0000259" key="3">
    <source>
        <dbReference type="SMART" id="SM00853"/>
    </source>
</evidence>
<gene>
    <name evidence="4" type="primary">MLH3</name>
    <name evidence="4" type="ORF">TWF730_010393</name>
</gene>
<dbReference type="InterPro" id="IPR042120">
    <property type="entry name" value="MutL_C_dimsub"/>
</dbReference>
<dbReference type="EMBL" id="JAVHNS010000008">
    <property type="protein sequence ID" value="KAK6346059.1"/>
    <property type="molecule type" value="Genomic_DNA"/>
</dbReference>
<sequence length="783" mass="87001">MSSLPRILRIAPGEVALLRSTVNIGNLADVVEELFMNSLDGNATNVDISINLAGNSLAVEDNGDGIIPDDMKMIGVRYCTSKTPTGSTPTFGCRGEFLSSLANSSILTMYSRSRDYRSTHVVKYHYGMQLGCDWVVDPSWMLPKCGTRVLVSKLFGNLPVRVAARERMTASAIAKEWKDIKRKITEVALLHAKNGKGVKVVVRDEKCVRKAIVDVGSGDELDLNDRVKRVMEQAGFGGVLWEGVKGTWNGLQMEGVMGLVPVMDGERQFIFVNGHSVPKNGNSILYSKVADLFRASAFSTADANPAPERGPKLIVRKGTERHPSFVLFLQTAGQTYGLVHPEHLEAYGRNNNILLDITKLIEVVVDEFLVVGGWKKKAIDKRKREESVEASITGTKKPILGWRRRADMIPLDMMVAPRHRLSNLAFSERANTERVARQPSETVAPRSQAPVAAPSGASRYFDPKTNEYFWLDDRTGNEIKPQAPQVMPKRLTLLPGKPKTAKEWRELAAKYAHYSYSDNTVFPCPEQQIPRNSLVTGGVIKDDKKPTSTGTINKLSLQTARVIAQVENKFILLTLQCLGTLVVVDQHAADERVRVEKIWRHYDNRPMKLRKPVNFILDANEAAALELYTPGMMEWGFEFTARPIVGGGAAVFVVGTPPLVVDKFERDQTVVEELLRGWIRELKEGRFEKYSAGKEKWMKRMTTATKGLVEVINSRACRGAIMFNDELTLEQCRELIRKLGTCEFPFSCAHGRPTMVPMVCIAGGGVEDGFFGDKCGDICSHDI</sequence>
<dbReference type="InterPro" id="IPR042121">
    <property type="entry name" value="MutL_C_regsub"/>
</dbReference>
<dbReference type="PANTHER" id="PTHR10073">
    <property type="entry name" value="DNA MISMATCH REPAIR PROTEIN MLH, PMS, MUTL"/>
    <property type="match status" value="1"/>
</dbReference>
<dbReference type="SUPFAM" id="SSF55874">
    <property type="entry name" value="ATPase domain of HSP90 chaperone/DNA topoisomerase II/histidine kinase"/>
    <property type="match status" value="1"/>
</dbReference>
<dbReference type="GO" id="GO:0032300">
    <property type="term" value="C:mismatch repair complex"/>
    <property type="evidence" value="ECO:0007669"/>
    <property type="project" value="InterPro"/>
</dbReference>
<evidence type="ECO:0000256" key="2">
    <source>
        <dbReference type="SAM" id="MobiDB-lite"/>
    </source>
</evidence>
<name>A0AAV9UPC6_9PEZI</name>
<dbReference type="Gene3D" id="3.30.565.10">
    <property type="entry name" value="Histidine kinase-like ATPase, C-terminal domain"/>
    <property type="match status" value="1"/>
</dbReference>
<accession>A0AAV9UPC6</accession>
<evidence type="ECO:0000256" key="1">
    <source>
        <dbReference type="ARBA" id="ARBA00006082"/>
    </source>
</evidence>
<dbReference type="InterPro" id="IPR036890">
    <property type="entry name" value="HATPase_C_sf"/>
</dbReference>
<dbReference type="Gene3D" id="3.30.1540.20">
    <property type="entry name" value="MutL, C-terminal domain, dimerisation subdomain"/>
    <property type="match status" value="1"/>
</dbReference>
<evidence type="ECO:0000313" key="5">
    <source>
        <dbReference type="Proteomes" id="UP001373714"/>
    </source>
</evidence>
<dbReference type="Proteomes" id="UP001373714">
    <property type="component" value="Unassembled WGS sequence"/>
</dbReference>
<proteinExistence type="inferred from homology"/>
<dbReference type="GO" id="GO:0140664">
    <property type="term" value="F:ATP-dependent DNA damage sensor activity"/>
    <property type="evidence" value="ECO:0007669"/>
    <property type="project" value="InterPro"/>
</dbReference>
<dbReference type="SMART" id="SM00853">
    <property type="entry name" value="MutL_C"/>
    <property type="match status" value="1"/>
</dbReference>
<dbReference type="PANTHER" id="PTHR10073:SF47">
    <property type="entry name" value="DNA MISMATCH REPAIR PROTEIN MLH3"/>
    <property type="match status" value="1"/>
</dbReference>
<dbReference type="Pfam" id="PF08676">
    <property type="entry name" value="MutL_C"/>
    <property type="match status" value="1"/>
</dbReference>
<comment type="caution">
    <text evidence="4">The sequence shown here is derived from an EMBL/GenBank/DDBJ whole genome shotgun (WGS) entry which is preliminary data.</text>
</comment>
<organism evidence="4 5">
    <name type="scientific">Orbilia blumenaviensis</name>
    <dbReference type="NCBI Taxonomy" id="1796055"/>
    <lineage>
        <taxon>Eukaryota</taxon>
        <taxon>Fungi</taxon>
        <taxon>Dikarya</taxon>
        <taxon>Ascomycota</taxon>
        <taxon>Pezizomycotina</taxon>
        <taxon>Orbiliomycetes</taxon>
        <taxon>Orbiliales</taxon>
        <taxon>Orbiliaceae</taxon>
        <taxon>Orbilia</taxon>
    </lineage>
</organism>
<comment type="similarity">
    <text evidence="1">Belongs to the DNA mismatch repair MutL/HexB family.</text>
</comment>